<dbReference type="Pfam" id="PF02541">
    <property type="entry name" value="Ppx-GppA"/>
    <property type="match status" value="1"/>
</dbReference>
<evidence type="ECO:0000313" key="6">
    <source>
        <dbReference type="Proteomes" id="UP001156881"/>
    </source>
</evidence>
<evidence type="ECO:0000313" key="4">
    <source>
        <dbReference type="EMBL" id="MBB3905210.1"/>
    </source>
</evidence>
<dbReference type="Gene3D" id="3.30.420.150">
    <property type="entry name" value="Exopolyphosphatase. Domain 2"/>
    <property type="match status" value="1"/>
</dbReference>
<dbReference type="InterPro" id="IPR043129">
    <property type="entry name" value="ATPase_NBD"/>
</dbReference>
<dbReference type="PANTHER" id="PTHR30005">
    <property type="entry name" value="EXOPOLYPHOSPHATASE"/>
    <property type="match status" value="1"/>
</dbReference>
<sequence>MRDESTAADQGSGSAVVAAHPAAGSQLPHVAMPFTSDGIRSVGAPGYGQRSSPFRHGRRNAYAALDLGTNNCRLLVAEPASHGFRVIDAFSRIVRLGEGLSASDRLSPAAIERTIEALKICRSKMEHRGVVRSKVIATEACRLAVNGAEFVEQVRREVGLDLEIVDRQTEAYLAVTGCAALADPAAESVVIFDIGGGSTEIAWLDGAATNPSTDPTLRIRAWDSLPVGVVTLAEKHGGSEVTRRMFEGMVEEVGDLLAPFAIRAAAAATAPYFHLLGTSGTVTTLAAMHLRLVRYERRRVDGLWMTDTEVTEAIEDLLDTRLDQRADNPCIGRDRADLVLAGCAILEAIRRVFPSERLRIADRGLREGLLMNMMREDGVWRRGR</sequence>
<dbReference type="EMBL" id="BSPG01000036">
    <property type="protein sequence ID" value="GLS46217.1"/>
    <property type="molecule type" value="Genomic_DNA"/>
</dbReference>
<evidence type="ECO:0000313" key="5">
    <source>
        <dbReference type="Proteomes" id="UP000517759"/>
    </source>
</evidence>
<dbReference type="GO" id="GO:0008894">
    <property type="term" value="F:guanosine-5'-triphosphate,3'-diphosphate diphosphatase activity"/>
    <property type="evidence" value="ECO:0007669"/>
    <property type="project" value="UniProtKB-EC"/>
</dbReference>
<name>A0A7W6F977_9HYPH</name>
<keyword evidence="6" id="KW-1185">Reference proteome</keyword>
<reference evidence="3" key="1">
    <citation type="journal article" date="2014" name="Int. J. Syst. Evol. Microbiol.">
        <title>Complete genome of a new Firmicutes species belonging to the dominant human colonic microbiota ('Ruminococcus bicirculans') reveals two chromosomes and a selective capacity to utilize plant glucans.</title>
        <authorList>
            <consortium name="NISC Comparative Sequencing Program"/>
            <person name="Wegmann U."/>
            <person name="Louis P."/>
            <person name="Goesmann A."/>
            <person name="Henrissat B."/>
            <person name="Duncan S.H."/>
            <person name="Flint H.J."/>
        </authorList>
    </citation>
    <scope>NUCLEOTIDE SEQUENCE</scope>
    <source>
        <strain evidence="3">NBRC 107710</strain>
    </source>
</reference>
<dbReference type="Proteomes" id="UP000517759">
    <property type="component" value="Unassembled WGS sequence"/>
</dbReference>
<evidence type="ECO:0000313" key="3">
    <source>
        <dbReference type="EMBL" id="GLS46217.1"/>
    </source>
</evidence>
<comment type="caution">
    <text evidence="4">The sequence shown here is derived from an EMBL/GenBank/DDBJ whole genome shotgun (WGS) entry which is preliminary data.</text>
</comment>
<dbReference type="EC" id="3.6.1.40" evidence="4"/>
<dbReference type="InterPro" id="IPR003695">
    <property type="entry name" value="Ppx_GppA_N"/>
</dbReference>
<evidence type="ECO:0000256" key="1">
    <source>
        <dbReference type="SAM" id="MobiDB-lite"/>
    </source>
</evidence>
<gene>
    <name evidence="3" type="ORF">GCM10007884_42090</name>
    <name evidence="4" type="ORF">GGR33_004738</name>
</gene>
<protein>
    <submittedName>
        <fullName evidence="3 4">Exopolyphosphatase</fullName>
        <ecNumber evidence="4">3.6.1.11</ecNumber>
        <ecNumber evidence="4">3.6.1.40</ecNumber>
    </submittedName>
</protein>
<dbReference type="PANTHER" id="PTHR30005:SF0">
    <property type="entry name" value="RETROGRADE REGULATION PROTEIN 2"/>
    <property type="match status" value="1"/>
</dbReference>
<dbReference type="InterPro" id="IPR050273">
    <property type="entry name" value="GppA/Ppx_hydrolase"/>
</dbReference>
<feature type="domain" description="Ppx/GppA phosphatase N-terminal" evidence="2">
    <location>
        <begin position="76"/>
        <end position="375"/>
    </location>
</feature>
<dbReference type="RefSeq" id="WP_246413411.1">
    <property type="nucleotide sequence ID" value="NZ_BSPG01000036.1"/>
</dbReference>
<dbReference type="GO" id="GO:0004309">
    <property type="term" value="F:exopolyphosphatase activity"/>
    <property type="evidence" value="ECO:0007669"/>
    <property type="project" value="UniProtKB-EC"/>
</dbReference>
<dbReference type="SUPFAM" id="SSF53067">
    <property type="entry name" value="Actin-like ATPase domain"/>
    <property type="match status" value="2"/>
</dbReference>
<dbReference type="Proteomes" id="UP001156881">
    <property type="component" value="Unassembled WGS sequence"/>
</dbReference>
<accession>A0A7W6F977</accession>
<organism evidence="4 5">
    <name type="scientific">Methylobacterium brachythecii</name>
    <dbReference type="NCBI Taxonomy" id="1176177"/>
    <lineage>
        <taxon>Bacteria</taxon>
        <taxon>Pseudomonadati</taxon>
        <taxon>Pseudomonadota</taxon>
        <taxon>Alphaproteobacteria</taxon>
        <taxon>Hyphomicrobiales</taxon>
        <taxon>Methylobacteriaceae</taxon>
        <taxon>Methylobacterium</taxon>
    </lineage>
</organism>
<dbReference type="EC" id="3.6.1.11" evidence="4"/>
<dbReference type="EMBL" id="JACIDN010000010">
    <property type="protein sequence ID" value="MBB3905210.1"/>
    <property type="molecule type" value="Genomic_DNA"/>
</dbReference>
<dbReference type="CDD" id="cd24054">
    <property type="entry name" value="ASKHA_NBD_AaPPX-GppA_MtPPX2-like"/>
    <property type="match status" value="1"/>
</dbReference>
<feature type="region of interest" description="Disordered" evidence="1">
    <location>
        <begin position="1"/>
        <end position="20"/>
    </location>
</feature>
<reference evidence="4 5" key="3">
    <citation type="submission" date="2020-08" db="EMBL/GenBank/DDBJ databases">
        <title>Genomic Encyclopedia of Type Strains, Phase IV (KMG-IV): sequencing the most valuable type-strain genomes for metagenomic binning, comparative biology and taxonomic classification.</title>
        <authorList>
            <person name="Goeker M."/>
        </authorList>
    </citation>
    <scope>NUCLEOTIDE SEQUENCE [LARGE SCALE GENOMIC DNA]</scope>
    <source>
        <strain evidence="4 5">DSM 24105</strain>
    </source>
</reference>
<dbReference type="AlphaFoldDB" id="A0A7W6F977"/>
<reference evidence="6" key="2">
    <citation type="journal article" date="2019" name="Int. J. Syst. Evol. Microbiol.">
        <title>The Global Catalogue of Microorganisms (GCM) 10K type strain sequencing project: providing services to taxonomists for standard genome sequencing and annotation.</title>
        <authorList>
            <consortium name="The Broad Institute Genomics Platform"/>
            <consortium name="The Broad Institute Genome Sequencing Center for Infectious Disease"/>
            <person name="Wu L."/>
            <person name="Ma J."/>
        </authorList>
    </citation>
    <scope>NUCLEOTIDE SEQUENCE [LARGE SCALE GENOMIC DNA]</scope>
    <source>
        <strain evidence="6">NBRC 107710</strain>
    </source>
</reference>
<evidence type="ECO:0000259" key="2">
    <source>
        <dbReference type="Pfam" id="PF02541"/>
    </source>
</evidence>
<proteinExistence type="predicted"/>
<dbReference type="Gene3D" id="3.30.420.40">
    <property type="match status" value="1"/>
</dbReference>
<reference evidence="3" key="4">
    <citation type="submission" date="2023-01" db="EMBL/GenBank/DDBJ databases">
        <title>Draft genome sequence of Methylobacterium brachythecii strain NBRC 107710.</title>
        <authorList>
            <person name="Sun Q."/>
            <person name="Mori K."/>
        </authorList>
    </citation>
    <scope>NUCLEOTIDE SEQUENCE</scope>
    <source>
        <strain evidence="3">NBRC 107710</strain>
    </source>
</reference>
<keyword evidence="4" id="KW-0378">Hydrolase</keyword>